<dbReference type="AlphaFoldDB" id="A0A318T9I5"/>
<dbReference type="Proteomes" id="UP000248148">
    <property type="component" value="Unassembled WGS sequence"/>
</dbReference>
<dbReference type="EMBL" id="QJTI01000017">
    <property type="protein sequence ID" value="PYF01792.1"/>
    <property type="molecule type" value="Genomic_DNA"/>
</dbReference>
<proteinExistence type="predicted"/>
<reference evidence="1 2" key="1">
    <citation type="submission" date="2018-06" db="EMBL/GenBank/DDBJ databases">
        <title>Genomic Encyclopedia of Archaeal and Bacterial Type Strains, Phase II (KMG-II): from individual species to whole genera.</title>
        <authorList>
            <person name="Goeker M."/>
        </authorList>
    </citation>
    <scope>NUCLEOTIDE SEQUENCE [LARGE SCALE GENOMIC DNA]</scope>
    <source>
        <strain evidence="1 2">JCM 11668</strain>
    </source>
</reference>
<gene>
    <name evidence="1" type="ORF">BJ122_11715</name>
</gene>
<evidence type="ECO:0000313" key="2">
    <source>
        <dbReference type="Proteomes" id="UP000248148"/>
    </source>
</evidence>
<comment type="caution">
    <text evidence="1">The sequence shown here is derived from an EMBL/GenBank/DDBJ whole genome shotgun (WGS) entry which is preliminary data.</text>
</comment>
<dbReference type="RefSeq" id="WP_110781536.1">
    <property type="nucleotide sequence ID" value="NZ_QJTI01000017.1"/>
</dbReference>
<sequence length="314" mass="36207">MDLNDALNRMFQKEAMRKFDGVASIPWSGAIRERFDKATKSILYFDDIARFDKMHASKRHNFLLGPVSIDPFLMDAFDCLNILISFDLDQARSRNDVGLGRSWTFEGHRIFSQIREIQRMSWPDIRTTNQIISDHLGQLSRHVAEKLAADVNTVREILDQRHPDFGFFNSSRMKSLCDLQFNFLDRNHIWSTARSTRVYVAPNRDGTIYEVVAEALLSDAKWDGFYDQIDRKPFARHETRTINGTTVSYPALHFPPDPQIAACLRSEARRFDPDAIICVSTESLADYRRPIPVSQARRKLDNDLRDMSVSAPSM</sequence>
<keyword evidence="2" id="KW-1185">Reference proteome</keyword>
<evidence type="ECO:0000313" key="1">
    <source>
        <dbReference type="EMBL" id="PYF01792.1"/>
    </source>
</evidence>
<protein>
    <submittedName>
        <fullName evidence="1">Uncharacterized protein</fullName>
    </submittedName>
</protein>
<organism evidence="1 2">
    <name type="scientific">Rhodopseudomonas faecalis</name>
    <dbReference type="NCBI Taxonomy" id="99655"/>
    <lineage>
        <taxon>Bacteria</taxon>
        <taxon>Pseudomonadati</taxon>
        <taxon>Pseudomonadota</taxon>
        <taxon>Alphaproteobacteria</taxon>
        <taxon>Hyphomicrobiales</taxon>
        <taxon>Nitrobacteraceae</taxon>
        <taxon>Rhodopseudomonas</taxon>
    </lineage>
</organism>
<accession>A0A318T9I5</accession>
<name>A0A318T9I5_9BRAD</name>